<sequence length="153" mass="16258">MSDLKDKVAIVTGASAGIGAAIVQKLLESGMKVVGLARRKAKVEELEKGYEGKLFAKETDVTKEEDIIDAFKWTEKNVGPVYVLVNNAGVAYVSSIDEADAEKLSVAGHYPAGISGLSIYTASKHGVTAFTESIRRELAESGNKIRITSLSPA</sequence>
<dbReference type="InterPro" id="IPR020904">
    <property type="entry name" value="Sc_DH/Rdtase_CS"/>
</dbReference>
<dbReference type="AlphaFoldDB" id="A0AAW1LDF5"/>
<evidence type="ECO:0000313" key="3">
    <source>
        <dbReference type="EMBL" id="KAK9731762.1"/>
    </source>
</evidence>
<dbReference type="PROSITE" id="PS00061">
    <property type="entry name" value="ADH_SHORT"/>
    <property type="match status" value="1"/>
</dbReference>
<reference evidence="3 4" key="1">
    <citation type="journal article" date="2024" name="BMC Genomics">
        <title>De novo assembly and annotation of Popillia japonica's genome with initial clues to its potential as an invasive pest.</title>
        <authorList>
            <person name="Cucini C."/>
            <person name="Boschi S."/>
            <person name="Funari R."/>
            <person name="Cardaioli E."/>
            <person name="Iannotti N."/>
            <person name="Marturano G."/>
            <person name="Paoli F."/>
            <person name="Bruttini M."/>
            <person name="Carapelli A."/>
            <person name="Frati F."/>
            <person name="Nardi F."/>
        </authorList>
    </citation>
    <scope>NUCLEOTIDE SEQUENCE [LARGE SCALE GENOMIC DNA]</scope>
    <source>
        <strain evidence="3">DMR45628</strain>
    </source>
</reference>
<dbReference type="PANTHER" id="PTHR43115:SF4">
    <property type="entry name" value="DEHYDROGENASE_REDUCTASE SDR FAMILY MEMBER 11"/>
    <property type="match status" value="1"/>
</dbReference>
<dbReference type="Proteomes" id="UP001458880">
    <property type="component" value="Unassembled WGS sequence"/>
</dbReference>
<protein>
    <submittedName>
        <fullName evidence="3">Short chain dehydrogenase</fullName>
    </submittedName>
</protein>
<comment type="caution">
    <text evidence="3">The sequence shown here is derived from an EMBL/GenBank/DDBJ whole genome shotgun (WGS) entry which is preliminary data.</text>
</comment>
<comment type="similarity">
    <text evidence="1">Belongs to the short-chain dehydrogenases/reductases (SDR) family.</text>
</comment>
<evidence type="ECO:0000313" key="4">
    <source>
        <dbReference type="Proteomes" id="UP001458880"/>
    </source>
</evidence>
<dbReference type="PANTHER" id="PTHR43115">
    <property type="entry name" value="DEHYDROGENASE/REDUCTASE SDR FAMILY MEMBER 11"/>
    <property type="match status" value="1"/>
</dbReference>
<dbReference type="InterPro" id="IPR036291">
    <property type="entry name" value="NAD(P)-bd_dom_sf"/>
</dbReference>
<gene>
    <name evidence="3" type="ORF">QE152_g13388</name>
</gene>
<accession>A0AAW1LDF5</accession>
<dbReference type="SUPFAM" id="SSF51735">
    <property type="entry name" value="NAD(P)-binding Rossmann-fold domains"/>
    <property type="match status" value="1"/>
</dbReference>
<dbReference type="PRINTS" id="PR00081">
    <property type="entry name" value="GDHRDH"/>
</dbReference>
<dbReference type="GO" id="GO:0016491">
    <property type="term" value="F:oxidoreductase activity"/>
    <property type="evidence" value="ECO:0007669"/>
    <property type="project" value="UniProtKB-KW"/>
</dbReference>
<dbReference type="Pfam" id="PF00106">
    <property type="entry name" value="adh_short"/>
    <property type="match status" value="2"/>
</dbReference>
<dbReference type="Gene3D" id="3.40.50.720">
    <property type="entry name" value="NAD(P)-binding Rossmann-like Domain"/>
    <property type="match status" value="2"/>
</dbReference>
<organism evidence="3 4">
    <name type="scientific">Popillia japonica</name>
    <name type="common">Japanese beetle</name>
    <dbReference type="NCBI Taxonomy" id="7064"/>
    <lineage>
        <taxon>Eukaryota</taxon>
        <taxon>Metazoa</taxon>
        <taxon>Ecdysozoa</taxon>
        <taxon>Arthropoda</taxon>
        <taxon>Hexapoda</taxon>
        <taxon>Insecta</taxon>
        <taxon>Pterygota</taxon>
        <taxon>Neoptera</taxon>
        <taxon>Endopterygota</taxon>
        <taxon>Coleoptera</taxon>
        <taxon>Polyphaga</taxon>
        <taxon>Scarabaeiformia</taxon>
        <taxon>Scarabaeidae</taxon>
        <taxon>Rutelinae</taxon>
        <taxon>Popillia</taxon>
    </lineage>
</organism>
<keyword evidence="4" id="KW-1185">Reference proteome</keyword>
<dbReference type="InterPro" id="IPR002347">
    <property type="entry name" value="SDR_fam"/>
</dbReference>
<name>A0AAW1LDF5_POPJA</name>
<evidence type="ECO:0000256" key="1">
    <source>
        <dbReference type="ARBA" id="ARBA00006484"/>
    </source>
</evidence>
<evidence type="ECO:0000256" key="2">
    <source>
        <dbReference type="ARBA" id="ARBA00023002"/>
    </source>
</evidence>
<dbReference type="EMBL" id="JASPKY010000127">
    <property type="protein sequence ID" value="KAK9731762.1"/>
    <property type="molecule type" value="Genomic_DNA"/>
</dbReference>
<proteinExistence type="inferred from homology"/>
<dbReference type="PRINTS" id="PR00080">
    <property type="entry name" value="SDRFAMILY"/>
</dbReference>
<keyword evidence="2" id="KW-0560">Oxidoreductase</keyword>